<keyword evidence="13 16" id="KW-0961">Cell wall biogenesis/degradation</keyword>
<gene>
    <name evidence="16 17" type="primary">ftsW</name>
    <name evidence="17" type="ORF">G3A44_13925</name>
</gene>
<evidence type="ECO:0000313" key="17">
    <source>
        <dbReference type="EMBL" id="NDY92282.1"/>
    </source>
</evidence>
<comment type="subcellular location">
    <subcellularLocation>
        <location evidence="16">Cell inner membrane</location>
        <topology evidence="16">Multi-pass membrane protein</topology>
    </subcellularLocation>
    <subcellularLocation>
        <location evidence="1">Cell membrane</location>
        <topology evidence="1">Multi-pass membrane protein</topology>
    </subcellularLocation>
    <text evidence="16">Localizes to the division septum.</text>
</comment>
<evidence type="ECO:0000256" key="6">
    <source>
        <dbReference type="ARBA" id="ARBA00022679"/>
    </source>
</evidence>
<evidence type="ECO:0000256" key="2">
    <source>
        <dbReference type="ARBA" id="ARBA00004752"/>
    </source>
</evidence>
<evidence type="ECO:0000256" key="15">
    <source>
        <dbReference type="ARBA" id="ARBA00049902"/>
    </source>
</evidence>
<feature type="transmembrane region" description="Helical" evidence="16">
    <location>
        <begin position="52"/>
        <end position="74"/>
    </location>
</feature>
<keyword evidence="8 16" id="KW-0133">Cell shape</keyword>
<dbReference type="Proteomes" id="UP000484255">
    <property type="component" value="Unassembled WGS sequence"/>
</dbReference>
<dbReference type="RefSeq" id="WP_163458133.1">
    <property type="nucleotide sequence ID" value="NZ_JAAGOH010000016.1"/>
</dbReference>
<keyword evidence="11 16" id="KW-0472">Membrane</keyword>
<keyword evidence="16" id="KW-0997">Cell inner membrane</keyword>
<dbReference type="InterPro" id="IPR001182">
    <property type="entry name" value="FtsW/RodA"/>
</dbReference>
<keyword evidence="9 16" id="KW-0573">Peptidoglycan synthesis</keyword>
<dbReference type="GO" id="GO:0009252">
    <property type="term" value="P:peptidoglycan biosynthetic process"/>
    <property type="evidence" value="ECO:0007669"/>
    <property type="project" value="UniProtKB-UniRule"/>
</dbReference>
<dbReference type="NCBIfam" id="TIGR02614">
    <property type="entry name" value="ftsW"/>
    <property type="match status" value="1"/>
</dbReference>
<dbReference type="GO" id="GO:0043093">
    <property type="term" value="P:FtsZ-dependent cytokinesis"/>
    <property type="evidence" value="ECO:0007669"/>
    <property type="project" value="UniProtKB-UniRule"/>
</dbReference>
<dbReference type="Pfam" id="PF01098">
    <property type="entry name" value="FTSW_RODA_SPOVE"/>
    <property type="match status" value="1"/>
</dbReference>
<keyword evidence="12 16" id="KW-0131">Cell cycle</keyword>
<keyword evidence="6 16" id="KW-0808">Transferase</keyword>
<proteinExistence type="inferred from homology"/>
<feature type="transmembrane region" description="Helical" evidence="16">
    <location>
        <begin position="86"/>
        <end position="111"/>
    </location>
</feature>
<evidence type="ECO:0000256" key="7">
    <source>
        <dbReference type="ARBA" id="ARBA00022692"/>
    </source>
</evidence>
<dbReference type="HAMAP" id="MF_00913">
    <property type="entry name" value="PGT_FtsW_proteobact"/>
    <property type="match status" value="1"/>
</dbReference>
<feature type="transmembrane region" description="Helical" evidence="16">
    <location>
        <begin position="316"/>
        <end position="336"/>
    </location>
</feature>
<comment type="catalytic activity">
    <reaction evidence="15 16">
        <text>[GlcNAc-(1-&gt;4)-Mur2Ac(oyl-L-Ala-gamma-D-Glu-L-Lys-D-Ala-D-Ala)](n)-di-trans,octa-cis-undecaprenyl diphosphate + beta-D-GlcNAc-(1-&gt;4)-Mur2Ac(oyl-L-Ala-gamma-D-Glu-L-Lys-D-Ala-D-Ala)-di-trans,octa-cis-undecaprenyl diphosphate = [GlcNAc-(1-&gt;4)-Mur2Ac(oyl-L-Ala-gamma-D-Glu-L-Lys-D-Ala-D-Ala)](n+1)-di-trans,octa-cis-undecaprenyl diphosphate + di-trans,octa-cis-undecaprenyl diphosphate + H(+)</text>
        <dbReference type="Rhea" id="RHEA:23708"/>
        <dbReference type="Rhea" id="RHEA-COMP:9602"/>
        <dbReference type="Rhea" id="RHEA-COMP:9603"/>
        <dbReference type="ChEBI" id="CHEBI:15378"/>
        <dbReference type="ChEBI" id="CHEBI:58405"/>
        <dbReference type="ChEBI" id="CHEBI:60033"/>
        <dbReference type="ChEBI" id="CHEBI:78435"/>
        <dbReference type="EC" id="2.4.99.28"/>
    </reaction>
</comment>
<evidence type="ECO:0000256" key="5">
    <source>
        <dbReference type="ARBA" id="ARBA00022676"/>
    </source>
</evidence>
<dbReference type="InterPro" id="IPR013437">
    <property type="entry name" value="FtsW"/>
</dbReference>
<dbReference type="GO" id="GO:0005886">
    <property type="term" value="C:plasma membrane"/>
    <property type="evidence" value="ECO:0007669"/>
    <property type="project" value="UniProtKB-SubCell"/>
</dbReference>
<comment type="function">
    <text evidence="16">Peptidoglycan polymerase that is essential for cell division.</text>
</comment>
<accession>A0A7C9TL16</accession>
<evidence type="ECO:0000256" key="1">
    <source>
        <dbReference type="ARBA" id="ARBA00004651"/>
    </source>
</evidence>
<keyword evidence="3 16" id="KW-1003">Cell membrane</keyword>
<keyword evidence="5 16" id="KW-0328">Glycosyltransferase</keyword>
<evidence type="ECO:0000256" key="10">
    <source>
        <dbReference type="ARBA" id="ARBA00022989"/>
    </source>
</evidence>
<evidence type="ECO:0000313" key="18">
    <source>
        <dbReference type="Proteomes" id="UP000484255"/>
    </source>
</evidence>
<dbReference type="GO" id="GO:0032153">
    <property type="term" value="C:cell division site"/>
    <property type="evidence" value="ECO:0007669"/>
    <property type="project" value="UniProtKB-UniRule"/>
</dbReference>
<reference evidence="17 18" key="1">
    <citation type="submission" date="2020-02" db="EMBL/GenBank/DDBJ databases">
        <title>Ideonella bacterium strain TBM-1.</title>
        <authorList>
            <person name="Chen W.-M."/>
        </authorList>
    </citation>
    <scope>NUCLEOTIDE SEQUENCE [LARGE SCALE GENOMIC DNA]</scope>
    <source>
        <strain evidence="17 18">TBM-1</strain>
    </source>
</reference>
<feature type="transmembrane region" description="Helical" evidence="16">
    <location>
        <begin position="229"/>
        <end position="246"/>
    </location>
</feature>
<dbReference type="PANTHER" id="PTHR30474:SF2">
    <property type="entry name" value="PEPTIDOGLYCAN GLYCOSYLTRANSFERASE FTSW-RELATED"/>
    <property type="match status" value="1"/>
</dbReference>
<name>A0A7C9TL16_9BURK</name>
<comment type="similarity">
    <text evidence="14 16">Belongs to the SEDS family. FtsW subfamily.</text>
</comment>
<evidence type="ECO:0000256" key="14">
    <source>
        <dbReference type="ARBA" id="ARBA00038053"/>
    </source>
</evidence>
<keyword evidence="4 16" id="KW-0132">Cell division</keyword>
<evidence type="ECO:0000256" key="9">
    <source>
        <dbReference type="ARBA" id="ARBA00022984"/>
    </source>
</evidence>
<feature type="transmembrane region" description="Helical" evidence="16">
    <location>
        <begin position="387"/>
        <end position="408"/>
    </location>
</feature>
<feature type="transmembrane region" description="Helical" evidence="16">
    <location>
        <begin position="117"/>
        <end position="137"/>
    </location>
</feature>
<evidence type="ECO:0000256" key="12">
    <source>
        <dbReference type="ARBA" id="ARBA00023306"/>
    </source>
</evidence>
<keyword evidence="7 16" id="KW-0812">Transmembrane</keyword>
<organism evidence="17 18">
    <name type="scientific">Ideonella livida</name>
    <dbReference type="NCBI Taxonomy" id="2707176"/>
    <lineage>
        <taxon>Bacteria</taxon>
        <taxon>Pseudomonadati</taxon>
        <taxon>Pseudomonadota</taxon>
        <taxon>Betaproteobacteria</taxon>
        <taxon>Burkholderiales</taxon>
        <taxon>Sphaerotilaceae</taxon>
        <taxon>Ideonella</taxon>
    </lineage>
</organism>
<evidence type="ECO:0000256" key="11">
    <source>
        <dbReference type="ARBA" id="ARBA00023136"/>
    </source>
</evidence>
<dbReference type="GO" id="GO:0071555">
    <property type="term" value="P:cell wall organization"/>
    <property type="evidence" value="ECO:0007669"/>
    <property type="project" value="UniProtKB-KW"/>
</dbReference>
<dbReference type="PANTHER" id="PTHR30474">
    <property type="entry name" value="CELL CYCLE PROTEIN"/>
    <property type="match status" value="1"/>
</dbReference>
<evidence type="ECO:0000256" key="8">
    <source>
        <dbReference type="ARBA" id="ARBA00022960"/>
    </source>
</evidence>
<keyword evidence="10 16" id="KW-1133">Transmembrane helix</keyword>
<evidence type="ECO:0000256" key="16">
    <source>
        <dbReference type="HAMAP-Rule" id="MF_00913"/>
    </source>
</evidence>
<evidence type="ECO:0000256" key="3">
    <source>
        <dbReference type="ARBA" id="ARBA00022475"/>
    </source>
</evidence>
<dbReference type="UniPathway" id="UPA00219"/>
<dbReference type="AlphaFoldDB" id="A0A7C9TL16"/>
<feature type="transmembrane region" description="Helical" evidence="16">
    <location>
        <begin position="348"/>
        <end position="367"/>
    </location>
</feature>
<keyword evidence="18" id="KW-1185">Reference proteome</keyword>
<dbReference type="GO" id="GO:0008360">
    <property type="term" value="P:regulation of cell shape"/>
    <property type="evidence" value="ECO:0007669"/>
    <property type="project" value="UniProtKB-KW"/>
</dbReference>
<dbReference type="EMBL" id="JAAGOH010000016">
    <property type="protein sequence ID" value="NDY92282.1"/>
    <property type="molecule type" value="Genomic_DNA"/>
</dbReference>
<protein>
    <recommendedName>
        <fullName evidence="16">Probable peptidoglycan glycosyltransferase FtsW</fullName>
        <shortName evidence="16">PGT</shortName>
        <ecNumber evidence="16">2.4.99.28</ecNumber>
    </recommendedName>
    <alternativeName>
        <fullName evidence="16">Cell division protein FtsW</fullName>
    </alternativeName>
    <alternativeName>
        <fullName evidence="16">Cell wall polymerase</fullName>
    </alternativeName>
    <alternativeName>
        <fullName evidence="16">Peptidoglycan polymerase</fullName>
        <shortName evidence="16">PG polymerase</shortName>
    </alternativeName>
</protein>
<evidence type="ECO:0000256" key="4">
    <source>
        <dbReference type="ARBA" id="ARBA00022618"/>
    </source>
</evidence>
<feature type="transmembrane region" description="Helical" evidence="16">
    <location>
        <begin position="181"/>
        <end position="199"/>
    </location>
</feature>
<dbReference type="GO" id="GO:0008955">
    <property type="term" value="F:peptidoglycan glycosyltransferase activity"/>
    <property type="evidence" value="ECO:0007669"/>
    <property type="project" value="UniProtKB-UniRule"/>
</dbReference>
<sequence>MSTPTWRERWQDWRTRLAAQLSPEGGQGLPIAQWMPAGLNAPVSPRGFDQGLVWVSLSLIMLGIVMVYSASVALPDGPRFAGYTELYFLTRQTIAAGLGAVLALLAVRVPIAVWQKITPWLFIFTLVLLVGVLLFGTNVNKSKRWIRVAGFNFQPSELAKLTMAMYAASYMVRKMDLKESFTRAVLPMAAALAVLGVLLLAEPDMGAFVVISAVALGVLFLGGVNGKGFIISALVLLAAFAGMIFTSEERMSRLKSTYNPFEKSNAAGPSYQLVQSLMAFGRGEWSGAGLGGSLGKLHYLPEAHTDFLLAITGEELGLVGVTVVIAAFFWLTRRMFVIGRQAIRLDRVYAGLLAQGIGIWFAVQALINMGVNLGALPTKGLTLPMLSYGGSGLVLNMVALAIVLRVDVENRQLSHGGRV</sequence>
<feature type="transmembrane region" description="Helical" evidence="16">
    <location>
        <begin position="205"/>
        <end position="222"/>
    </location>
</feature>
<dbReference type="GO" id="GO:0015648">
    <property type="term" value="F:lipid-linked peptidoglycan transporter activity"/>
    <property type="evidence" value="ECO:0007669"/>
    <property type="project" value="TreeGrafter"/>
</dbReference>
<comment type="pathway">
    <text evidence="2 16">Cell wall biogenesis; peptidoglycan biosynthesis.</text>
</comment>
<dbReference type="EC" id="2.4.99.28" evidence="16"/>
<comment type="caution">
    <text evidence="17">The sequence shown here is derived from an EMBL/GenBank/DDBJ whole genome shotgun (WGS) entry which is preliminary data.</text>
</comment>
<evidence type="ECO:0000256" key="13">
    <source>
        <dbReference type="ARBA" id="ARBA00023316"/>
    </source>
</evidence>